<feature type="domain" description="Carrier" evidence="4">
    <location>
        <begin position="742"/>
        <end position="825"/>
    </location>
</feature>
<dbReference type="NCBIfam" id="TIGR01733">
    <property type="entry name" value="AA-adenyl-dom"/>
    <property type="match status" value="1"/>
</dbReference>
<reference evidence="5 6" key="1">
    <citation type="submission" date="2024-06" db="EMBL/GenBank/DDBJ databases">
        <title>The Natural Products Discovery Center: Release of the First 8490 Sequenced Strains for Exploring Actinobacteria Biosynthetic Diversity.</title>
        <authorList>
            <person name="Kalkreuter E."/>
            <person name="Kautsar S.A."/>
            <person name="Yang D."/>
            <person name="Bader C.D."/>
            <person name="Teijaro C.N."/>
            <person name="Fluegel L."/>
            <person name="Davis C.M."/>
            <person name="Simpson J.R."/>
            <person name="Lauterbach L."/>
            <person name="Steele A.D."/>
            <person name="Gui C."/>
            <person name="Meng S."/>
            <person name="Li G."/>
            <person name="Viehrig K."/>
            <person name="Ye F."/>
            <person name="Su P."/>
            <person name="Kiefer A.F."/>
            <person name="Nichols A."/>
            <person name="Cepeda A.J."/>
            <person name="Yan W."/>
            <person name="Fan B."/>
            <person name="Jiang Y."/>
            <person name="Adhikari A."/>
            <person name="Zheng C.-J."/>
            <person name="Schuster L."/>
            <person name="Cowan T.M."/>
            <person name="Smanski M.J."/>
            <person name="Chevrette M.G."/>
            <person name="De Carvalho L.P.S."/>
            <person name="Shen B."/>
        </authorList>
    </citation>
    <scope>NUCLEOTIDE SEQUENCE [LARGE SCALE GENOMIC DNA]</scope>
    <source>
        <strain evidence="5 6">NPDC000632</strain>
    </source>
</reference>
<gene>
    <name evidence="5" type="ORF">ABT322_39200</name>
</gene>
<dbReference type="InterPro" id="IPR036736">
    <property type="entry name" value="ACP-like_sf"/>
</dbReference>
<dbReference type="PANTHER" id="PTHR45527">
    <property type="entry name" value="NONRIBOSOMAL PEPTIDE SYNTHETASE"/>
    <property type="match status" value="1"/>
</dbReference>
<comment type="caution">
    <text evidence="5">The sequence shown here is derived from an EMBL/GenBank/DDBJ whole genome shotgun (WGS) entry which is preliminary data.</text>
</comment>
<evidence type="ECO:0000313" key="5">
    <source>
        <dbReference type="EMBL" id="MER6909639.1"/>
    </source>
</evidence>
<evidence type="ECO:0000259" key="4">
    <source>
        <dbReference type="PROSITE" id="PS50075"/>
    </source>
</evidence>
<dbReference type="Pfam" id="PF00501">
    <property type="entry name" value="AMP-binding"/>
    <property type="match status" value="1"/>
</dbReference>
<keyword evidence="2" id="KW-0597">Phosphoprotein</keyword>
<dbReference type="SUPFAM" id="SSF52777">
    <property type="entry name" value="CoA-dependent acyltransferases"/>
    <property type="match status" value="1"/>
</dbReference>
<dbReference type="InterPro" id="IPR045851">
    <property type="entry name" value="AMP-bd_C_sf"/>
</dbReference>
<dbReference type="Gene3D" id="3.30.559.30">
    <property type="entry name" value="Nonribosomal peptide synthetase, condensation domain"/>
    <property type="match status" value="2"/>
</dbReference>
<dbReference type="RefSeq" id="WP_350725678.1">
    <property type="nucleotide sequence ID" value="NZ_JBEPCO010000075.1"/>
</dbReference>
<keyword evidence="1" id="KW-0596">Phosphopantetheine</keyword>
<dbReference type="SUPFAM" id="SSF53474">
    <property type="entry name" value="alpha/beta-Hydrolases"/>
    <property type="match status" value="1"/>
</dbReference>
<dbReference type="InterPro" id="IPR009081">
    <property type="entry name" value="PP-bd_ACP"/>
</dbReference>
<protein>
    <submittedName>
        <fullName evidence="5">Amino acid adenylation domain-containing protein</fullName>
    </submittedName>
</protein>
<evidence type="ECO:0000256" key="2">
    <source>
        <dbReference type="ARBA" id="ARBA00022553"/>
    </source>
</evidence>
<feature type="region of interest" description="Disordered" evidence="3">
    <location>
        <begin position="1"/>
        <end position="42"/>
    </location>
</feature>
<keyword evidence="6" id="KW-1185">Reference proteome</keyword>
<dbReference type="Gene3D" id="3.30.300.30">
    <property type="match status" value="1"/>
</dbReference>
<dbReference type="InterPro" id="IPR000873">
    <property type="entry name" value="AMP-dep_synth/lig_dom"/>
</dbReference>
<name>A0ABV1VT46_9ACTN</name>
<dbReference type="InterPro" id="IPR029058">
    <property type="entry name" value="AB_hydrolase_fold"/>
</dbReference>
<proteinExistence type="predicted"/>
<dbReference type="InterPro" id="IPR010071">
    <property type="entry name" value="AA_adenyl_dom"/>
</dbReference>
<dbReference type="Gene3D" id="3.40.50.1820">
    <property type="entry name" value="alpha/beta hydrolase"/>
    <property type="match status" value="1"/>
</dbReference>
<dbReference type="Proteomes" id="UP001490330">
    <property type="component" value="Unassembled WGS sequence"/>
</dbReference>
<dbReference type="Pfam" id="PF00550">
    <property type="entry name" value="PP-binding"/>
    <property type="match status" value="1"/>
</dbReference>
<dbReference type="Gene3D" id="2.30.38.10">
    <property type="entry name" value="Luciferase, Domain 3"/>
    <property type="match status" value="1"/>
</dbReference>
<dbReference type="SUPFAM" id="SSF47336">
    <property type="entry name" value="ACP-like"/>
    <property type="match status" value="1"/>
</dbReference>
<dbReference type="PROSITE" id="PS50075">
    <property type="entry name" value="CARRIER"/>
    <property type="match status" value="1"/>
</dbReference>
<evidence type="ECO:0000256" key="1">
    <source>
        <dbReference type="ARBA" id="ARBA00022450"/>
    </source>
</evidence>
<sequence>MTTTATSGHDVGHEASPEEVFTTAPRWTSAPRPGTARHDTPVPHDVTAALEQRARELGVPLTAILLAAHAKVLALLSGAPAVRSGYRPPAGTGFLPWELTVASGTWRELVFAARQAQARAFAPQPATSAPPECEVVFDPVGHEPASSTDGTVLVVAAGEQDGRRALRLRYRTDLLDADCAARIGSYHLRALEQIAARPDAPHDRHSLLTAEEIRFQVDALAGPCRPLPDRRFHELFQERAHRHPDAVAVVHRDRRWTYRELDVRANRLAHALLDQGLRPEEVVAVVTERDLNWPVAVLAVLKAGGAYLPLDPHYPPDRMTTVLTRADCARVLTEPGSTAHLDQALALLPDTRKLLVPDTAEAAGNDTDPGVDVPADSLAYVFFTSGSTGEPKGAMCEHAGLLNHLLAKIDDLGIDEGTVVAQTASQCFDISLWQLLAALLSGGRTLLVDQEAVLDTDRFLDTITEGRVDILQVVPSYLDVLLTALERRPRHLPDLRCVSVTGEALKAELVQRWFGGGPGVRLVNAYGLTETSDDTNHEVLDRAPTGDRIPLGRPVRNVRVYVVDDHLVPVPLGAPGAIVFSGICVGRGYVNDPERTRLAYLSDPHRPGQRLYRGGDFGRWLPDGKLEFLGRRDAQVKIRGFRVEIGEVENALLRVPGVHDGAIVVTGAEGQDRQLTAFCTGARTLAAEDVRARLGELLPAYMIPASCHQLDRMPLTANGKTDKNALAALAGALGTAADVPSPPRTPTERRLAVAWAAVLDTPLEQIDRNKDFFALGGTSLTAVRLAIRLGKAISPRDLTAHPVLADLAHLIDTRSEPAPAVLHPLLIPDHPERAALICFPDTGRTAASLGSPADVLRRTGLAAASGLAVHVAAVPDAARIVQATDRLHADRILFWGDGSGAAAAQEAAHALQRSRTPGRAEVIRAPSFQEAADIALHAAVPPATP</sequence>
<dbReference type="InterPro" id="IPR025110">
    <property type="entry name" value="AMP-bd_C"/>
</dbReference>
<dbReference type="EMBL" id="JBEPCV010000073">
    <property type="protein sequence ID" value="MER6909639.1"/>
    <property type="molecule type" value="Genomic_DNA"/>
</dbReference>
<dbReference type="InterPro" id="IPR020845">
    <property type="entry name" value="AMP-binding_CS"/>
</dbReference>
<dbReference type="CDD" id="cd05930">
    <property type="entry name" value="A_NRPS"/>
    <property type="match status" value="1"/>
</dbReference>
<evidence type="ECO:0000256" key="3">
    <source>
        <dbReference type="SAM" id="MobiDB-lite"/>
    </source>
</evidence>
<dbReference type="PROSITE" id="PS00455">
    <property type="entry name" value="AMP_BINDING"/>
    <property type="match status" value="1"/>
</dbReference>
<accession>A0ABV1VT46</accession>
<organism evidence="5 6">
    <name type="scientific">Streptomyces flaveolus</name>
    <dbReference type="NCBI Taxonomy" id="67297"/>
    <lineage>
        <taxon>Bacteria</taxon>
        <taxon>Bacillati</taxon>
        <taxon>Actinomycetota</taxon>
        <taxon>Actinomycetes</taxon>
        <taxon>Kitasatosporales</taxon>
        <taxon>Streptomycetaceae</taxon>
        <taxon>Streptomyces</taxon>
    </lineage>
</organism>
<dbReference type="Gene3D" id="3.40.50.980">
    <property type="match status" value="2"/>
</dbReference>
<dbReference type="PANTHER" id="PTHR45527:SF1">
    <property type="entry name" value="FATTY ACID SYNTHASE"/>
    <property type="match status" value="1"/>
</dbReference>
<dbReference type="SMART" id="SM00823">
    <property type="entry name" value="PKS_PP"/>
    <property type="match status" value="1"/>
</dbReference>
<dbReference type="InterPro" id="IPR020806">
    <property type="entry name" value="PKS_PP-bd"/>
</dbReference>
<evidence type="ECO:0000313" key="6">
    <source>
        <dbReference type="Proteomes" id="UP001490330"/>
    </source>
</evidence>
<dbReference type="Pfam" id="PF13193">
    <property type="entry name" value="AMP-binding_C"/>
    <property type="match status" value="1"/>
</dbReference>
<dbReference type="SUPFAM" id="SSF56801">
    <property type="entry name" value="Acetyl-CoA synthetase-like"/>
    <property type="match status" value="1"/>
</dbReference>